<protein>
    <submittedName>
        <fullName evidence="2">Uncharacterized protein</fullName>
    </submittedName>
</protein>
<name>A0A1G7WU24_9ACTN</name>
<sequence length="264" mass="28202">MEARRRTRPAAAHHLTHRRHLARDQPGDPHRGRPPPGAPSSPRRAHPHRRADSLPPGRPRHDAAVVAARLRRPAGPVAPTRVRTVLSRRRVRRRSPSGRDAVFAPRRSAARCCPQSAAALTCWGGKGPARACAAVLPPGLRSCHRVRHHGTRRVRDAHDGHARPQTPPPRVLPGMVPAWHISRSGADCAPRARGDGPPASLTACATRCSAISLPVCPRVPGCSGVRSTGPSRGGSRRGARWGAGVPTGGGGRCTRRSARPACRR</sequence>
<proteinExistence type="predicted"/>
<keyword evidence="3" id="KW-1185">Reference proteome</keyword>
<feature type="compositionally biased region" description="Basic and acidic residues" evidence="1">
    <location>
        <begin position="22"/>
        <end position="31"/>
    </location>
</feature>
<gene>
    <name evidence="2" type="ORF">SAMN05421505_107189</name>
</gene>
<dbReference type="STRING" id="504805.SAMN05421505_107189"/>
<dbReference type="EMBL" id="FNCN01000007">
    <property type="protein sequence ID" value="SDG75418.1"/>
    <property type="molecule type" value="Genomic_DNA"/>
</dbReference>
<evidence type="ECO:0000313" key="2">
    <source>
        <dbReference type="EMBL" id="SDG75418.1"/>
    </source>
</evidence>
<feature type="compositionally biased region" description="Basic and acidic residues" evidence="1">
    <location>
        <begin position="153"/>
        <end position="162"/>
    </location>
</feature>
<evidence type="ECO:0000313" key="3">
    <source>
        <dbReference type="Proteomes" id="UP000198923"/>
    </source>
</evidence>
<feature type="region of interest" description="Disordered" evidence="1">
    <location>
        <begin position="1"/>
        <end position="60"/>
    </location>
</feature>
<dbReference type="Proteomes" id="UP000198923">
    <property type="component" value="Unassembled WGS sequence"/>
</dbReference>
<organism evidence="2 3">
    <name type="scientific">Sinosporangium album</name>
    <dbReference type="NCBI Taxonomy" id="504805"/>
    <lineage>
        <taxon>Bacteria</taxon>
        <taxon>Bacillati</taxon>
        <taxon>Actinomycetota</taxon>
        <taxon>Actinomycetes</taxon>
        <taxon>Streptosporangiales</taxon>
        <taxon>Streptosporangiaceae</taxon>
        <taxon>Sinosporangium</taxon>
    </lineage>
</organism>
<evidence type="ECO:0000256" key="1">
    <source>
        <dbReference type="SAM" id="MobiDB-lite"/>
    </source>
</evidence>
<feature type="region of interest" description="Disordered" evidence="1">
    <location>
        <begin position="152"/>
        <end position="172"/>
    </location>
</feature>
<accession>A0A1G7WU24</accession>
<feature type="region of interest" description="Disordered" evidence="1">
    <location>
        <begin position="223"/>
        <end position="264"/>
    </location>
</feature>
<feature type="compositionally biased region" description="Basic residues" evidence="1">
    <location>
        <begin position="253"/>
        <end position="264"/>
    </location>
</feature>
<dbReference type="AlphaFoldDB" id="A0A1G7WU24"/>
<reference evidence="2 3" key="1">
    <citation type="submission" date="2016-10" db="EMBL/GenBank/DDBJ databases">
        <authorList>
            <person name="de Groot N.N."/>
        </authorList>
    </citation>
    <scope>NUCLEOTIDE SEQUENCE [LARGE SCALE GENOMIC DNA]</scope>
    <source>
        <strain evidence="2 3">CPCC 201354</strain>
    </source>
</reference>